<dbReference type="InterPro" id="IPR050703">
    <property type="entry name" value="Flavin_MAO"/>
</dbReference>
<keyword evidence="3" id="KW-0560">Oxidoreductase</keyword>
<dbReference type="Gene3D" id="3.90.660.10">
    <property type="match status" value="1"/>
</dbReference>
<evidence type="ECO:0000256" key="3">
    <source>
        <dbReference type="ARBA" id="ARBA00023002"/>
    </source>
</evidence>
<organism evidence="5 6">
    <name type="scientific">Agromyces tropicus</name>
    <dbReference type="NCBI Taxonomy" id="555371"/>
    <lineage>
        <taxon>Bacteria</taxon>
        <taxon>Bacillati</taxon>
        <taxon>Actinomycetota</taxon>
        <taxon>Actinomycetes</taxon>
        <taxon>Micrococcales</taxon>
        <taxon>Microbacteriaceae</taxon>
        <taxon>Agromyces</taxon>
    </lineage>
</organism>
<dbReference type="Gene3D" id="1.10.405.10">
    <property type="entry name" value="Guanine Nucleotide Dissociation Inhibitor, domain 1"/>
    <property type="match status" value="1"/>
</dbReference>
<sequence>MSMSFSSLDADVIVVGAGLSGLTAAASLAEAGQSVIVVEADDRVGGRTWTTHELPGGTLDYGGMFIGSTHDRSRELGEKLGFVKTLPGSGSGGGEMRWVIDGEVLQPAPASYYPYRLDADGTSLHEKLTDSFGLIDTLAESVGAIEPWNAPDAVALDSITAGTWMAENISDPLARKINAVDFNIVTGSDPSECSILFWAFNVAQCEGLYSLQVLANDTVWLGGSQQISERLAADLGAGQVHVNAPATRIEHEDDVVRVHTPDRIFSASRVILAMPPAAASKIAFEPMLPLKRRQLQARTPMGRYVKVQSRYTRPFWQEKGLSGEIFNIDFGALSFDVTRPGDEVHTLVTFIGGVYYDAWAAGSDDERRAAVLEHLSAVLGPDAAEPIAYYETNWSDHPYAQGGPVAGFPPGVLSSVGSALREPIGRIHFAGTEAAPGWYGFMEGAVRAGEDAAAQIVDAQVPADEVLA</sequence>
<evidence type="ECO:0000259" key="4">
    <source>
        <dbReference type="Pfam" id="PF01593"/>
    </source>
</evidence>
<dbReference type="SUPFAM" id="SSF54373">
    <property type="entry name" value="FAD-linked reductases, C-terminal domain"/>
    <property type="match status" value="1"/>
</dbReference>
<gene>
    <name evidence="5" type="ORF">GCM10009819_07320</name>
</gene>
<name>A0ABP5FH98_9MICO</name>
<proteinExistence type="inferred from homology"/>
<dbReference type="InterPro" id="IPR036188">
    <property type="entry name" value="FAD/NAD-bd_sf"/>
</dbReference>
<evidence type="ECO:0000313" key="6">
    <source>
        <dbReference type="Proteomes" id="UP001501196"/>
    </source>
</evidence>
<keyword evidence="6" id="KW-1185">Reference proteome</keyword>
<protein>
    <submittedName>
        <fullName evidence="5">FAD-dependent oxidoreductase</fullName>
    </submittedName>
</protein>
<comment type="similarity">
    <text evidence="2">Belongs to the flavin monoamine oxidase family.</text>
</comment>
<dbReference type="PANTHER" id="PTHR43563">
    <property type="entry name" value="AMINE OXIDASE"/>
    <property type="match status" value="1"/>
</dbReference>
<accession>A0ABP5FH98</accession>
<evidence type="ECO:0000313" key="5">
    <source>
        <dbReference type="EMBL" id="GAA2026635.1"/>
    </source>
</evidence>
<dbReference type="InterPro" id="IPR002937">
    <property type="entry name" value="Amino_oxidase"/>
</dbReference>
<dbReference type="SUPFAM" id="SSF51905">
    <property type="entry name" value="FAD/NAD(P)-binding domain"/>
    <property type="match status" value="1"/>
</dbReference>
<feature type="domain" description="Amine oxidase" evidence="4">
    <location>
        <begin position="19"/>
        <end position="456"/>
    </location>
</feature>
<dbReference type="EMBL" id="BAAAPW010000001">
    <property type="protein sequence ID" value="GAA2026635.1"/>
    <property type="molecule type" value="Genomic_DNA"/>
</dbReference>
<evidence type="ECO:0000256" key="1">
    <source>
        <dbReference type="ARBA" id="ARBA00001974"/>
    </source>
</evidence>
<dbReference type="Pfam" id="PF01593">
    <property type="entry name" value="Amino_oxidase"/>
    <property type="match status" value="1"/>
</dbReference>
<dbReference type="Gene3D" id="3.50.50.60">
    <property type="entry name" value="FAD/NAD(P)-binding domain"/>
    <property type="match status" value="1"/>
</dbReference>
<comment type="cofactor">
    <cofactor evidence="1">
        <name>FAD</name>
        <dbReference type="ChEBI" id="CHEBI:57692"/>
    </cofactor>
</comment>
<dbReference type="PRINTS" id="PR00757">
    <property type="entry name" value="AMINEOXDASEF"/>
</dbReference>
<dbReference type="InterPro" id="IPR001613">
    <property type="entry name" value="Flavin_amine_oxidase"/>
</dbReference>
<reference evidence="6" key="1">
    <citation type="journal article" date="2019" name="Int. J. Syst. Evol. Microbiol.">
        <title>The Global Catalogue of Microorganisms (GCM) 10K type strain sequencing project: providing services to taxonomists for standard genome sequencing and annotation.</title>
        <authorList>
            <consortium name="The Broad Institute Genomics Platform"/>
            <consortium name="The Broad Institute Genome Sequencing Center for Infectious Disease"/>
            <person name="Wu L."/>
            <person name="Ma J."/>
        </authorList>
    </citation>
    <scope>NUCLEOTIDE SEQUENCE [LARGE SCALE GENOMIC DNA]</scope>
    <source>
        <strain evidence="6">JCM 15672</strain>
    </source>
</reference>
<dbReference type="PANTHER" id="PTHR43563:SF1">
    <property type="entry name" value="AMINE OXIDASE [FLAVIN-CONTAINING] B"/>
    <property type="match status" value="1"/>
</dbReference>
<comment type="caution">
    <text evidence="5">The sequence shown here is derived from an EMBL/GenBank/DDBJ whole genome shotgun (WGS) entry which is preliminary data.</text>
</comment>
<dbReference type="Proteomes" id="UP001501196">
    <property type="component" value="Unassembled WGS sequence"/>
</dbReference>
<evidence type="ECO:0000256" key="2">
    <source>
        <dbReference type="ARBA" id="ARBA00005995"/>
    </source>
</evidence>